<dbReference type="Pfam" id="PF14342">
    <property type="entry name" value="DUF4396"/>
    <property type="match status" value="1"/>
</dbReference>
<proteinExistence type="predicted"/>
<dbReference type="AlphaFoldDB" id="A0A5N6TH93"/>
<feature type="domain" description="DUF4396" evidence="2">
    <location>
        <begin position="53"/>
        <end position="189"/>
    </location>
</feature>
<sequence length="192" mass="21197">MIHLPRTIPRIKPLQPCILHHLTRRRAHNATPCKKSTTTPPITSLPFWTHRQTWSRAGVNTLRCLIGCTSGDFSSLWLLQSFYPDLGMGVVMGISMTTGLLTSLTLETVLLTKGKDKMPWSQAFQTACGMSFISMLAMESVQNVVDYHLTGGVVDFADAGFWGAAVVSMGAGFLAPLPWNYTRLRAWGKSCH</sequence>
<dbReference type="InterPro" id="IPR025509">
    <property type="entry name" value="DUF4396"/>
</dbReference>
<dbReference type="Proteomes" id="UP000325780">
    <property type="component" value="Unassembled WGS sequence"/>
</dbReference>
<feature type="transmembrane region" description="Helical" evidence="1">
    <location>
        <begin position="86"/>
        <end position="111"/>
    </location>
</feature>
<keyword evidence="1" id="KW-1133">Transmembrane helix</keyword>
<protein>
    <recommendedName>
        <fullName evidence="2">DUF4396 domain-containing protein</fullName>
    </recommendedName>
</protein>
<evidence type="ECO:0000313" key="4">
    <source>
        <dbReference type="Proteomes" id="UP000325780"/>
    </source>
</evidence>
<name>A0A5N6TH93_ASPAV</name>
<dbReference type="EMBL" id="ML742316">
    <property type="protein sequence ID" value="KAE8145744.1"/>
    <property type="molecule type" value="Genomic_DNA"/>
</dbReference>
<keyword evidence="1" id="KW-0812">Transmembrane</keyword>
<evidence type="ECO:0000256" key="1">
    <source>
        <dbReference type="SAM" id="Phobius"/>
    </source>
</evidence>
<keyword evidence="1" id="KW-0472">Membrane</keyword>
<keyword evidence="4" id="KW-1185">Reference proteome</keyword>
<accession>A0A5N6TH93</accession>
<evidence type="ECO:0000313" key="3">
    <source>
        <dbReference type="EMBL" id="KAE8145744.1"/>
    </source>
</evidence>
<feature type="transmembrane region" description="Helical" evidence="1">
    <location>
        <begin position="123"/>
        <end position="141"/>
    </location>
</feature>
<gene>
    <name evidence="3" type="ORF">BDV25DRAFT_163931</name>
</gene>
<dbReference type="OrthoDB" id="2128064at2759"/>
<evidence type="ECO:0000259" key="2">
    <source>
        <dbReference type="Pfam" id="PF14342"/>
    </source>
</evidence>
<feature type="transmembrane region" description="Helical" evidence="1">
    <location>
        <begin position="161"/>
        <end position="179"/>
    </location>
</feature>
<organism evidence="3 4">
    <name type="scientific">Aspergillus avenaceus</name>
    <dbReference type="NCBI Taxonomy" id="36643"/>
    <lineage>
        <taxon>Eukaryota</taxon>
        <taxon>Fungi</taxon>
        <taxon>Dikarya</taxon>
        <taxon>Ascomycota</taxon>
        <taxon>Pezizomycotina</taxon>
        <taxon>Eurotiomycetes</taxon>
        <taxon>Eurotiomycetidae</taxon>
        <taxon>Eurotiales</taxon>
        <taxon>Aspergillaceae</taxon>
        <taxon>Aspergillus</taxon>
        <taxon>Aspergillus subgen. Circumdati</taxon>
    </lineage>
</organism>
<reference evidence="3 4" key="1">
    <citation type="submission" date="2019-04" db="EMBL/GenBank/DDBJ databases">
        <title>Friends and foes A comparative genomics study of 23 Aspergillus species from section Flavi.</title>
        <authorList>
            <consortium name="DOE Joint Genome Institute"/>
            <person name="Kjaerbolling I."/>
            <person name="Vesth T."/>
            <person name="Frisvad J.C."/>
            <person name="Nybo J.L."/>
            <person name="Theobald S."/>
            <person name="Kildgaard S."/>
            <person name="Isbrandt T."/>
            <person name="Kuo A."/>
            <person name="Sato A."/>
            <person name="Lyhne E.K."/>
            <person name="Kogle M.E."/>
            <person name="Wiebenga A."/>
            <person name="Kun R.S."/>
            <person name="Lubbers R.J."/>
            <person name="Makela M.R."/>
            <person name="Barry K."/>
            <person name="Chovatia M."/>
            <person name="Clum A."/>
            <person name="Daum C."/>
            <person name="Haridas S."/>
            <person name="He G."/>
            <person name="LaButti K."/>
            <person name="Lipzen A."/>
            <person name="Mondo S."/>
            <person name="Riley R."/>
            <person name="Salamov A."/>
            <person name="Simmons B.A."/>
            <person name="Magnuson J.K."/>
            <person name="Henrissat B."/>
            <person name="Mortensen U.H."/>
            <person name="Larsen T.O."/>
            <person name="Devries R.P."/>
            <person name="Grigoriev I.V."/>
            <person name="Machida M."/>
            <person name="Baker S.E."/>
            <person name="Andersen M.R."/>
        </authorList>
    </citation>
    <scope>NUCLEOTIDE SEQUENCE [LARGE SCALE GENOMIC DNA]</scope>
    <source>
        <strain evidence="3 4">IBT 18842</strain>
    </source>
</reference>